<feature type="signal peptide" evidence="1">
    <location>
        <begin position="1"/>
        <end position="19"/>
    </location>
</feature>
<evidence type="ECO:0000313" key="3">
    <source>
        <dbReference type="Proteomes" id="UP000054736"/>
    </source>
</evidence>
<protein>
    <submittedName>
        <fullName evidence="2">Uncharacterized protein</fullName>
    </submittedName>
</protein>
<comment type="caution">
    <text evidence="2">The sequence shown here is derived from an EMBL/GenBank/DDBJ whole genome shotgun (WGS) entry which is preliminary data.</text>
</comment>
<dbReference type="RefSeq" id="WP_058495245.1">
    <property type="nucleotide sequence ID" value="NZ_CAAAIU010000012.1"/>
</dbReference>
<dbReference type="STRING" id="1212489.Ldro_0914"/>
<dbReference type="EMBL" id="LNXY01000020">
    <property type="protein sequence ID" value="KTC87295.1"/>
    <property type="molecule type" value="Genomic_DNA"/>
</dbReference>
<sequence length="92" mass="10561">MKKISIVAILLLLPFSVFANCDLTRFRWGCDIPVKPKRSSHAHSLFYCGLSYGYVTRAQYEVLSRYRRASVNMVLKIDGEYIDSPCIPAERD</sequence>
<dbReference type="Proteomes" id="UP000054736">
    <property type="component" value="Unassembled WGS sequence"/>
</dbReference>
<name>A0A0W0SV90_9GAMM</name>
<accession>A0A0W0SV90</accession>
<proteinExistence type="predicted"/>
<dbReference type="PATRIC" id="fig|1212489.4.peg.957"/>
<dbReference type="AlphaFoldDB" id="A0A0W0SV90"/>
<dbReference type="OrthoDB" id="5639428at2"/>
<keyword evidence="1" id="KW-0732">Signal</keyword>
<reference evidence="2 3" key="1">
    <citation type="submission" date="2015-11" db="EMBL/GenBank/DDBJ databases">
        <title>Genomic analysis of 38 Legionella species identifies large and diverse effector repertoires.</title>
        <authorList>
            <person name="Burstein D."/>
            <person name="Amaro F."/>
            <person name="Zusman T."/>
            <person name="Lifshitz Z."/>
            <person name="Cohen O."/>
            <person name="Gilbert J.A."/>
            <person name="Pupko T."/>
            <person name="Shuman H.A."/>
            <person name="Segal G."/>
        </authorList>
    </citation>
    <scope>NUCLEOTIDE SEQUENCE [LARGE SCALE GENOMIC DNA]</scope>
    <source>
        <strain evidence="2 3">ATCC 700990</strain>
    </source>
</reference>
<evidence type="ECO:0000313" key="2">
    <source>
        <dbReference type="EMBL" id="KTC87295.1"/>
    </source>
</evidence>
<keyword evidence="3" id="KW-1185">Reference proteome</keyword>
<gene>
    <name evidence="2" type="ORF">Ldro_0914</name>
</gene>
<evidence type="ECO:0000256" key="1">
    <source>
        <dbReference type="SAM" id="SignalP"/>
    </source>
</evidence>
<feature type="chain" id="PRO_5006912362" evidence="1">
    <location>
        <begin position="20"/>
        <end position="92"/>
    </location>
</feature>
<organism evidence="2 3">
    <name type="scientific">Legionella drozanskii LLAP-1</name>
    <dbReference type="NCBI Taxonomy" id="1212489"/>
    <lineage>
        <taxon>Bacteria</taxon>
        <taxon>Pseudomonadati</taxon>
        <taxon>Pseudomonadota</taxon>
        <taxon>Gammaproteobacteria</taxon>
        <taxon>Legionellales</taxon>
        <taxon>Legionellaceae</taxon>
        <taxon>Legionella</taxon>
    </lineage>
</organism>